<feature type="compositionally biased region" description="Low complexity" evidence="1">
    <location>
        <begin position="410"/>
        <end position="420"/>
    </location>
</feature>
<dbReference type="Proteomes" id="UP001165060">
    <property type="component" value="Unassembled WGS sequence"/>
</dbReference>
<name>A0ABQ6MR70_9STRA</name>
<organism evidence="2 3">
    <name type="scientific">Tetraparma gracilis</name>
    <dbReference type="NCBI Taxonomy" id="2962635"/>
    <lineage>
        <taxon>Eukaryota</taxon>
        <taxon>Sar</taxon>
        <taxon>Stramenopiles</taxon>
        <taxon>Ochrophyta</taxon>
        <taxon>Bolidophyceae</taxon>
        <taxon>Parmales</taxon>
        <taxon>Triparmaceae</taxon>
        <taxon>Tetraparma</taxon>
    </lineage>
</organism>
<feature type="region of interest" description="Disordered" evidence="1">
    <location>
        <begin position="372"/>
        <end position="391"/>
    </location>
</feature>
<protein>
    <recommendedName>
        <fullName evidence="4">Flagellar associated protein</fullName>
    </recommendedName>
</protein>
<feature type="region of interest" description="Disordered" evidence="1">
    <location>
        <begin position="1"/>
        <end position="81"/>
    </location>
</feature>
<dbReference type="EMBL" id="BRYB01003109">
    <property type="protein sequence ID" value="GMI30565.1"/>
    <property type="molecule type" value="Genomic_DNA"/>
</dbReference>
<dbReference type="InterPro" id="IPR051291">
    <property type="entry name" value="CIMAP"/>
</dbReference>
<evidence type="ECO:0000313" key="2">
    <source>
        <dbReference type="EMBL" id="GMI30565.1"/>
    </source>
</evidence>
<feature type="region of interest" description="Disordered" evidence="1">
    <location>
        <begin position="145"/>
        <end position="210"/>
    </location>
</feature>
<sequence length="542" mass="56061">MRTSGGRVKEDDGPAPGSYQPAPPSDVTPIRGPFAGTQPRIPKPTKGVDTPGPGEYYIPSTIQPAAPSLAPPPGSNTGAKGRIATAPSIPCAAQCYGYEEGAGGDLVMQRPAKAGFRGEKGDTVGPMDYKPTLWVKKGAMDFGKGTSRPDIAGRLKDMTKDPHNALHPSPSKAPAGTPGPGSYNLSGGGGGIVHQQRPGPARKKNAVFSSKVARLKERIRKESQGPSPQTYNIPSTLKVADRPDAVQCFGTSSDRFASREGGEGPSPGSYGMPMSEFEKAAMEARKQTMRKPGHRAAVPFGTTGMRFAQGDKGGGGAAPGAYEFVGTMASEVKKKMVGRTGAFGSTAKRFPKFREGDEAAAGAAAPGLKLGSAGGADAGMAGSLPRKRPVIGRPDKAFLRSNQQPPPPGGTTSSFAGGTSRLAKDPCAPGPPPGAYDVRPQWESRSVVPLSSGPAARIPKLAAPSGDVGPGNYNLPGSMGAKKSLKRKDIMVSTESRFQKGMGGGGGKEVPGPASYYPEYHYGSLIRPTFNIAIAEASRTMY</sequence>
<dbReference type="PANTHER" id="PTHR21580">
    <property type="entry name" value="SHIPPO-1-RELATED"/>
    <property type="match status" value="1"/>
</dbReference>
<reference evidence="2 3" key="1">
    <citation type="journal article" date="2023" name="Commun. Biol.">
        <title>Genome analysis of Parmales, the sister group of diatoms, reveals the evolutionary specialization of diatoms from phago-mixotrophs to photoautotrophs.</title>
        <authorList>
            <person name="Ban H."/>
            <person name="Sato S."/>
            <person name="Yoshikawa S."/>
            <person name="Yamada K."/>
            <person name="Nakamura Y."/>
            <person name="Ichinomiya M."/>
            <person name="Sato N."/>
            <person name="Blanc-Mathieu R."/>
            <person name="Endo H."/>
            <person name="Kuwata A."/>
            <person name="Ogata H."/>
        </authorList>
    </citation>
    <scope>NUCLEOTIDE SEQUENCE [LARGE SCALE GENOMIC DNA]</scope>
</reference>
<gene>
    <name evidence="2" type="ORF">TeGR_g9346</name>
</gene>
<accession>A0ABQ6MR70</accession>
<feature type="compositionally biased region" description="Basic and acidic residues" evidence="1">
    <location>
        <begin position="151"/>
        <end position="164"/>
    </location>
</feature>
<evidence type="ECO:0008006" key="4">
    <source>
        <dbReference type="Google" id="ProtNLM"/>
    </source>
</evidence>
<proteinExistence type="predicted"/>
<keyword evidence="3" id="KW-1185">Reference proteome</keyword>
<comment type="caution">
    <text evidence="2">The sequence shown here is derived from an EMBL/GenBank/DDBJ whole genome shotgun (WGS) entry which is preliminary data.</text>
</comment>
<evidence type="ECO:0000313" key="3">
    <source>
        <dbReference type="Proteomes" id="UP001165060"/>
    </source>
</evidence>
<dbReference type="InterPro" id="IPR010736">
    <property type="entry name" value="SHIPPO-rpt"/>
</dbReference>
<dbReference type="Pfam" id="PF07004">
    <property type="entry name" value="SHIPPO-rpt"/>
    <property type="match status" value="1"/>
</dbReference>
<feature type="region of interest" description="Disordered" evidence="1">
    <location>
        <begin position="397"/>
        <end position="439"/>
    </location>
</feature>
<evidence type="ECO:0000256" key="1">
    <source>
        <dbReference type="SAM" id="MobiDB-lite"/>
    </source>
</evidence>